<dbReference type="PANTHER" id="PTHR36342">
    <property type="entry name" value="PTB DOMAIN ENGULFMENT ADAPTER"/>
    <property type="match status" value="1"/>
</dbReference>
<evidence type="ECO:0000313" key="2">
    <source>
        <dbReference type="Proteomes" id="UP000298416"/>
    </source>
</evidence>
<reference evidence="1" key="1">
    <citation type="submission" date="2018-01" db="EMBL/GenBank/DDBJ databases">
        <authorList>
            <person name="Mao J.F."/>
        </authorList>
    </citation>
    <scope>NUCLEOTIDE SEQUENCE</scope>
    <source>
        <strain evidence="1">Huo1</strain>
        <tissue evidence="1">Leaf</tissue>
    </source>
</reference>
<keyword evidence="2" id="KW-1185">Reference proteome</keyword>
<name>A0A8X8ZI33_SALSN</name>
<accession>A0A8X8ZI33</accession>
<dbReference type="Proteomes" id="UP000298416">
    <property type="component" value="Unassembled WGS sequence"/>
</dbReference>
<organism evidence="1">
    <name type="scientific">Salvia splendens</name>
    <name type="common">Scarlet sage</name>
    <dbReference type="NCBI Taxonomy" id="180675"/>
    <lineage>
        <taxon>Eukaryota</taxon>
        <taxon>Viridiplantae</taxon>
        <taxon>Streptophyta</taxon>
        <taxon>Embryophyta</taxon>
        <taxon>Tracheophyta</taxon>
        <taxon>Spermatophyta</taxon>
        <taxon>Magnoliopsida</taxon>
        <taxon>eudicotyledons</taxon>
        <taxon>Gunneridae</taxon>
        <taxon>Pentapetalae</taxon>
        <taxon>asterids</taxon>
        <taxon>lamiids</taxon>
        <taxon>Lamiales</taxon>
        <taxon>Lamiaceae</taxon>
        <taxon>Nepetoideae</taxon>
        <taxon>Mentheae</taxon>
        <taxon>Salviinae</taxon>
        <taxon>Salvia</taxon>
        <taxon>Salvia subgen. Calosphace</taxon>
        <taxon>core Calosphace</taxon>
    </lineage>
</organism>
<dbReference type="EMBL" id="PNBA02000012">
    <property type="protein sequence ID" value="KAG6404744.1"/>
    <property type="molecule type" value="Genomic_DNA"/>
</dbReference>
<proteinExistence type="predicted"/>
<comment type="caution">
    <text evidence="1">The sequence shown here is derived from an EMBL/GenBank/DDBJ whole genome shotgun (WGS) entry which is preliminary data.</text>
</comment>
<gene>
    <name evidence="1" type="ORF">SASPL_132320</name>
</gene>
<protein>
    <submittedName>
        <fullName evidence="1">Uncharacterized protein</fullName>
    </submittedName>
</protein>
<reference evidence="1" key="2">
    <citation type="submission" date="2020-08" db="EMBL/GenBank/DDBJ databases">
        <title>Plant Genome Project.</title>
        <authorList>
            <person name="Zhang R.-G."/>
        </authorList>
    </citation>
    <scope>NUCLEOTIDE SEQUENCE</scope>
    <source>
        <strain evidence="1">Huo1</strain>
        <tissue evidence="1">Leaf</tissue>
    </source>
</reference>
<dbReference type="AlphaFoldDB" id="A0A8X8ZI33"/>
<sequence length="170" mass="19205">MYMKGLVWERGTIGAGMGAARAFSGARCRSRDEVYVAAVALKGPAQLLFSLNLWDLQHFMVITKPSSSSYPLTVYDFQPQDPESIWLAAAALSHTKIPGAILVRKLSKLPQRKCWFVGYTKEDADVHTFNHTWETHLLVGSHDCRHYTQGLVEHLTGNKYILDHLRSNYL</sequence>
<evidence type="ECO:0000313" key="1">
    <source>
        <dbReference type="EMBL" id="KAG6404744.1"/>
    </source>
</evidence>
<dbReference type="PANTHER" id="PTHR36342:SF1">
    <property type="entry name" value="PTB DOMAIN ENGULFMENT ADAPTER"/>
    <property type="match status" value="1"/>
</dbReference>